<feature type="region of interest" description="Disordered" evidence="1">
    <location>
        <begin position="14"/>
        <end position="96"/>
    </location>
</feature>
<gene>
    <name evidence="2" type="ORF">AAG570_001028</name>
</gene>
<proteinExistence type="predicted"/>
<keyword evidence="3" id="KW-1185">Reference proteome</keyword>
<name>A0ABD0YCJ1_9HEMI</name>
<evidence type="ECO:0000313" key="3">
    <source>
        <dbReference type="Proteomes" id="UP001558652"/>
    </source>
</evidence>
<evidence type="ECO:0000313" key="2">
    <source>
        <dbReference type="EMBL" id="KAL1124399.1"/>
    </source>
</evidence>
<accession>A0ABD0YCJ1</accession>
<comment type="caution">
    <text evidence="2">The sequence shown here is derived from an EMBL/GenBank/DDBJ whole genome shotgun (WGS) entry which is preliminary data.</text>
</comment>
<reference evidence="2 3" key="1">
    <citation type="submission" date="2024-07" db="EMBL/GenBank/DDBJ databases">
        <title>Chromosome-level genome assembly of the water stick insect Ranatra chinensis (Heteroptera: Nepidae).</title>
        <authorList>
            <person name="Liu X."/>
        </authorList>
    </citation>
    <scope>NUCLEOTIDE SEQUENCE [LARGE SCALE GENOMIC DNA]</scope>
    <source>
        <strain evidence="2">Cailab_2021Rc</strain>
        <tissue evidence="2">Muscle</tissue>
    </source>
</reference>
<feature type="compositionally biased region" description="Basic residues" evidence="1">
    <location>
        <begin position="34"/>
        <end position="48"/>
    </location>
</feature>
<dbReference type="AlphaFoldDB" id="A0ABD0YCJ1"/>
<evidence type="ECO:0000256" key="1">
    <source>
        <dbReference type="SAM" id="MobiDB-lite"/>
    </source>
</evidence>
<dbReference type="Proteomes" id="UP001558652">
    <property type="component" value="Unassembled WGS sequence"/>
</dbReference>
<organism evidence="2 3">
    <name type="scientific">Ranatra chinensis</name>
    <dbReference type="NCBI Taxonomy" id="642074"/>
    <lineage>
        <taxon>Eukaryota</taxon>
        <taxon>Metazoa</taxon>
        <taxon>Ecdysozoa</taxon>
        <taxon>Arthropoda</taxon>
        <taxon>Hexapoda</taxon>
        <taxon>Insecta</taxon>
        <taxon>Pterygota</taxon>
        <taxon>Neoptera</taxon>
        <taxon>Paraneoptera</taxon>
        <taxon>Hemiptera</taxon>
        <taxon>Heteroptera</taxon>
        <taxon>Panheteroptera</taxon>
        <taxon>Nepomorpha</taxon>
        <taxon>Nepidae</taxon>
        <taxon>Ranatrinae</taxon>
        <taxon>Ranatra</taxon>
    </lineage>
</organism>
<protein>
    <submittedName>
        <fullName evidence="2">Uncharacterized protein</fullName>
    </submittedName>
</protein>
<feature type="compositionally biased region" description="Basic and acidic residues" evidence="1">
    <location>
        <begin position="57"/>
        <end position="66"/>
    </location>
</feature>
<sequence length="239" mass="24700">MVAIVGVRNDVCGAGSGLKASDEAGGRGGVGRAASRRGGARGRGRALGRARAAGGGERPRGAERGRAGGAPHSARRPATGHTDPPSPASARTPVVLHRPPPRCRVVRTHVDTCCCCYLLRLSSPSRAVTPLKSGLAPPECSDTVMSRRKQARPIRLLEDGPGPLPTSLPTADSRRGDVDNVIRAGANRALWSESKARFLLRALPGGSLGTPGVPGTARVANHAGVIGAPYLINGWFLKM</sequence>
<dbReference type="EMBL" id="JBFDAA010000010">
    <property type="protein sequence ID" value="KAL1124399.1"/>
    <property type="molecule type" value="Genomic_DNA"/>
</dbReference>
<feature type="region of interest" description="Disordered" evidence="1">
    <location>
        <begin position="156"/>
        <end position="175"/>
    </location>
</feature>